<organism evidence="2 3">
    <name type="scientific">Nocardia mangyaensis</name>
    <dbReference type="NCBI Taxonomy" id="2213200"/>
    <lineage>
        <taxon>Bacteria</taxon>
        <taxon>Bacillati</taxon>
        <taxon>Actinomycetota</taxon>
        <taxon>Actinomycetes</taxon>
        <taxon>Mycobacteriales</taxon>
        <taxon>Nocardiaceae</taxon>
        <taxon>Nocardia</taxon>
    </lineage>
</organism>
<sequence length="77" mass="8738">MAEEVGANTGDRRYHDGERYTAKSHGNHAVNLAWKLSRERMRDVTQQDRICREPEFVEIFVECAAATQGELALLDSS</sequence>
<dbReference type="AlphaFoldDB" id="A0A1J0VXR8"/>
<gene>
    <name evidence="2" type="ORF">BOX37_26260</name>
</gene>
<keyword evidence="3" id="KW-1185">Reference proteome</keyword>
<dbReference type="Proteomes" id="UP000183810">
    <property type="component" value="Chromosome"/>
</dbReference>
<reference evidence="2" key="1">
    <citation type="submission" date="2016-11" db="EMBL/GenBank/DDBJ databases">
        <authorList>
            <person name="Jaros S."/>
            <person name="Januszkiewicz K."/>
            <person name="Wedrychowicz H."/>
        </authorList>
    </citation>
    <scope>NUCLEOTIDE SEQUENCE [LARGE SCALE GENOMIC DNA]</scope>
    <source>
        <strain evidence="2">Y48</strain>
    </source>
</reference>
<accession>A0A1J0VXR8</accession>
<feature type="region of interest" description="Disordered" evidence="1">
    <location>
        <begin position="1"/>
        <end position="22"/>
    </location>
</feature>
<evidence type="ECO:0000256" key="1">
    <source>
        <dbReference type="SAM" id="MobiDB-lite"/>
    </source>
</evidence>
<evidence type="ECO:0000313" key="2">
    <source>
        <dbReference type="EMBL" id="APE36852.1"/>
    </source>
</evidence>
<protein>
    <submittedName>
        <fullName evidence="2">Uncharacterized protein</fullName>
    </submittedName>
</protein>
<name>A0A1J0VXR8_9NOCA</name>
<dbReference type="EMBL" id="CP018082">
    <property type="protein sequence ID" value="APE36852.1"/>
    <property type="molecule type" value="Genomic_DNA"/>
</dbReference>
<feature type="compositionally biased region" description="Basic and acidic residues" evidence="1">
    <location>
        <begin position="10"/>
        <end position="21"/>
    </location>
</feature>
<proteinExistence type="predicted"/>
<dbReference type="KEGG" id="nsl:BOX37_26260"/>
<evidence type="ECO:0000313" key="3">
    <source>
        <dbReference type="Proteomes" id="UP000183810"/>
    </source>
</evidence>